<dbReference type="GeneID" id="30970616"/>
<dbReference type="Proteomes" id="UP000184546">
    <property type="component" value="Unassembled WGS sequence"/>
</dbReference>
<protein>
    <submittedName>
        <fullName evidence="1">Uncharacterized protein</fullName>
    </submittedName>
</protein>
<sequence length="90" mass="9838">MVLIIIIIIVAVVAILDFWMGVWGRVGSKGVVPTELDSGFWVIPYGAKMDHDGCVNWRRGKGVLAVVVVLVAHGPCRTRGFSSVILEAYR</sequence>
<accession>A0A1L9WK61</accession>
<organism evidence="1 2">
    <name type="scientific">Aspergillus aculeatus (strain ATCC 16872 / CBS 172.66 / WB 5094)</name>
    <dbReference type="NCBI Taxonomy" id="690307"/>
    <lineage>
        <taxon>Eukaryota</taxon>
        <taxon>Fungi</taxon>
        <taxon>Dikarya</taxon>
        <taxon>Ascomycota</taxon>
        <taxon>Pezizomycotina</taxon>
        <taxon>Eurotiomycetes</taxon>
        <taxon>Eurotiomycetidae</taxon>
        <taxon>Eurotiales</taxon>
        <taxon>Aspergillaceae</taxon>
        <taxon>Aspergillus</taxon>
        <taxon>Aspergillus subgen. Circumdati</taxon>
    </lineage>
</organism>
<evidence type="ECO:0000313" key="1">
    <source>
        <dbReference type="EMBL" id="OJJ96543.1"/>
    </source>
</evidence>
<proteinExistence type="predicted"/>
<dbReference type="EMBL" id="KV878985">
    <property type="protein sequence ID" value="OJJ96543.1"/>
    <property type="molecule type" value="Genomic_DNA"/>
</dbReference>
<dbReference type="AlphaFoldDB" id="A0A1L9WK61"/>
<evidence type="ECO:0000313" key="2">
    <source>
        <dbReference type="Proteomes" id="UP000184546"/>
    </source>
</evidence>
<dbReference type="RefSeq" id="XP_020052883.1">
    <property type="nucleotide sequence ID" value="XM_020196802.1"/>
</dbReference>
<keyword evidence="2" id="KW-1185">Reference proteome</keyword>
<reference evidence="2" key="1">
    <citation type="journal article" date="2017" name="Genome Biol.">
        <title>Comparative genomics reveals high biological diversity and specific adaptations in the industrially and medically important fungal genus Aspergillus.</title>
        <authorList>
            <person name="de Vries R.P."/>
            <person name="Riley R."/>
            <person name="Wiebenga A."/>
            <person name="Aguilar-Osorio G."/>
            <person name="Amillis S."/>
            <person name="Uchima C.A."/>
            <person name="Anderluh G."/>
            <person name="Asadollahi M."/>
            <person name="Askin M."/>
            <person name="Barry K."/>
            <person name="Battaglia E."/>
            <person name="Bayram O."/>
            <person name="Benocci T."/>
            <person name="Braus-Stromeyer S.A."/>
            <person name="Caldana C."/>
            <person name="Canovas D."/>
            <person name="Cerqueira G.C."/>
            <person name="Chen F."/>
            <person name="Chen W."/>
            <person name="Choi C."/>
            <person name="Clum A."/>
            <person name="Dos Santos R.A."/>
            <person name="Damasio A.R."/>
            <person name="Diallinas G."/>
            <person name="Emri T."/>
            <person name="Fekete E."/>
            <person name="Flipphi M."/>
            <person name="Freyberg S."/>
            <person name="Gallo A."/>
            <person name="Gournas C."/>
            <person name="Habgood R."/>
            <person name="Hainaut M."/>
            <person name="Harispe M.L."/>
            <person name="Henrissat B."/>
            <person name="Hilden K.S."/>
            <person name="Hope R."/>
            <person name="Hossain A."/>
            <person name="Karabika E."/>
            <person name="Karaffa L."/>
            <person name="Karanyi Z."/>
            <person name="Krasevec N."/>
            <person name="Kuo A."/>
            <person name="Kusch H."/>
            <person name="LaButti K."/>
            <person name="Lagendijk E.L."/>
            <person name="Lapidus A."/>
            <person name="Levasseur A."/>
            <person name="Lindquist E."/>
            <person name="Lipzen A."/>
            <person name="Logrieco A.F."/>
            <person name="MacCabe A."/>
            <person name="Maekelae M.R."/>
            <person name="Malavazi I."/>
            <person name="Melin P."/>
            <person name="Meyer V."/>
            <person name="Mielnichuk N."/>
            <person name="Miskei M."/>
            <person name="Molnar A.P."/>
            <person name="Mule G."/>
            <person name="Ngan C.Y."/>
            <person name="Orejas M."/>
            <person name="Orosz E."/>
            <person name="Ouedraogo J.P."/>
            <person name="Overkamp K.M."/>
            <person name="Park H.-S."/>
            <person name="Perrone G."/>
            <person name="Piumi F."/>
            <person name="Punt P.J."/>
            <person name="Ram A.F."/>
            <person name="Ramon A."/>
            <person name="Rauscher S."/>
            <person name="Record E."/>
            <person name="Riano-Pachon D.M."/>
            <person name="Robert V."/>
            <person name="Roehrig J."/>
            <person name="Ruller R."/>
            <person name="Salamov A."/>
            <person name="Salih N.S."/>
            <person name="Samson R.A."/>
            <person name="Sandor E."/>
            <person name="Sanguinetti M."/>
            <person name="Schuetze T."/>
            <person name="Sepcic K."/>
            <person name="Shelest E."/>
            <person name="Sherlock G."/>
            <person name="Sophianopoulou V."/>
            <person name="Squina F.M."/>
            <person name="Sun H."/>
            <person name="Susca A."/>
            <person name="Todd R.B."/>
            <person name="Tsang A."/>
            <person name="Unkles S.E."/>
            <person name="van de Wiele N."/>
            <person name="van Rossen-Uffink D."/>
            <person name="Oliveira J.V."/>
            <person name="Vesth T.C."/>
            <person name="Visser J."/>
            <person name="Yu J.-H."/>
            <person name="Zhou M."/>
            <person name="Andersen M.R."/>
            <person name="Archer D.B."/>
            <person name="Baker S.E."/>
            <person name="Benoit I."/>
            <person name="Brakhage A.A."/>
            <person name="Braus G.H."/>
            <person name="Fischer R."/>
            <person name="Frisvad J.C."/>
            <person name="Goldman G.H."/>
            <person name="Houbraken J."/>
            <person name="Oakley B."/>
            <person name="Pocsi I."/>
            <person name="Scazzocchio C."/>
            <person name="Seiboth B."/>
            <person name="vanKuyk P.A."/>
            <person name="Wortman J."/>
            <person name="Dyer P.S."/>
            <person name="Grigoriev I.V."/>
        </authorList>
    </citation>
    <scope>NUCLEOTIDE SEQUENCE [LARGE SCALE GENOMIC DNA]</scope>
    <source>
        <strain evidence="2">ATCC 16872 / CBS 172.66 / WB 5094</strain>
    </source>
</reference>
<dbReference type="VEuPathDB" id="FungiDB:ASPACDRAFT_125202"/>
<name>A0A1L9WK61_ASPA1</name>
<gene>
    <name evidence="1" type="ORF">ASPACDRAFT_125202</name>
</gene>